<evidence type="ECO:0000256" key="1">
    <source>
        <dbReference type="SAM" id="MobiDB-lite"/>
    </source>
</evidence>
<dbReference type="OrthoDB" id="6776414at2759"/>
<reference evidence="2" key="1">
    <citation type="submission" date="2022-03" db="EMBL/GenBank/DDBJ databases">
        <authorList>
            <person name="Sayadi A."/>
        </authorList>
    </citation>
    <scope>NUCLEOTIDE SEQUENCE</scope>
</reference>
<name>A0A9P0KNZ3_ACAOB</name>
<dbReference type="Proteomes" id="UP001152888">
    <property type="component" value="Unassembled WGS sequence"/>
</dbReference>
<sequence>MSSNNSTRSSYNSAGHHSRWSHSAIGGNHTRWSNGTKSHGVDDLTTHSADHWRHGHTIPH</sequence>
<proteinExistence type="predicted"/>
<dbReference type="EMBL" id="CAKOFQ010006871">
    <property type="protein sequence ID" value="CAH1978221.1"/>
    <property type="molecule type" value="Genomic_DNA"/>
</dbReference>
<evidence type="ECO:0000313" key="3">
    <source>
        <dbReference type="Proteomes" id="UP001152888"/>
    </source>
</evidence>
<organism evidence="2 3">
    <name type="scientific">Acanthoscelides obtectus</name>
    <name type="common">Bean weevil</name>
    <name type="synonym">Bruchus obtectus</name>
    <dbReference type="NCBI Taxonomy" id="200917"/>
    <lineage>
        <taxon>Eukaryota</taxon>
        <taxon>Metazoa</taxon>
        <taxon>Ecdysozoa</taxon>
        <taxon>Arthropoda</taxon>
        <taxon>Hexapoda</taxon>
        <taxon>Insecta</taxon>
        <taxon>Pterygota</taxon>
        <taxon>Neoptera</taxon>
        <taxon>Endopterygota</taxon>
        <taxon>Coleoptera</taxon>
        <taxon>Polyphaga</taxon>
        <taxon>Cucujiformia</taxon>
        <taxon>Chrysomeloidea</taxon>
        <taxon>Chrysomelidae</taxon>
        <taxon>Bruchinae</taxon>
        <taxon>Bruchini</taxon>
        <taxon>Acanthoscelides</taxon>
    </lineage>
</organism>
<protein>
    <submittedName>
        <fullName evidence="2">Uncharacterized protein</fullName>
    </submittedName>
</protein>
<feature type="compositionally biased region" description="Basic and acidic residues" evidence="1">
    <location>
        <begin position="39"/>
        <end position="52"/>
    </location>
</feature>
<accession>A0A9P0KNZ3</accession>
<dbReference type="AlphaFoldDB" id="A0A9P0KNZ3"/>
<evidence type="ECO:0000313" key="2">
    <source>
        <dbReference type="EMBL" id="CAH1978221.1"/>
    </source>
</evidence>
<keyword evidence="3" id="KW-1185">Reference proteome</keyword>
<feature type="compositionally biased region" description="Low complexity" evidence="1">
    <location>
        <begin position="1"/>
        <end position="13"/>
    </location>
</feature>
<gene>
    <name evidence="2" type="ORF">ACAOBT_LOCUS13119</name>
</gene>
<comment type="caution">
    <text evidence="2">The sequence shown here is derived from an EMBL/GenBank/DDBJ whole genome shotgun (WGS) entry which is preliminary data.</text>
</comment>
<feature type="region of interest" description="Disordered" evidence="1">
    <location>
        <begin position="1"/>
        <end position="60"/>
    </location>
</feature>